<evidence type="ECO:0000313" key="11">
    <source>
        <dbReference type="EMBL" id="GED09110.1"/>
    </source>
</evidence>
<evidence type="ECO:0000256" key="6">
    <source>
        <dbReference type="ARBA" id="ARBA00022840"/>
    </source>
</evidence>
<evidence type="ECO:0000313" key="12">
    <source>
        <dbReference type="Proteomes" id="UP000316659"/>
    </source>
</evidence>
<evidence type="ECO:0000256" key="1">
    <source>
        <dbReference type="ARBA" id="ARBA00004202"/>
    </source>
</evidence>
<keyword evidence="5" id="KW-0547">Nucleotide-binding</keyword>
<evidence type="ECO:0000256" key="5">
    <source>
        <dbReference type="ARBA" id="ARBA00022741"/>
    </source>
</evidence>
<dbReference type="PROSITE" id="PS50893">
    <property type="entry name" value="ABC_TRANSPORTER_2"/>
    <property type="match status" value="2"/>
</dbReference>
<dbReference type="Pfam" id="PF00005">
    <property type="entry name" value="ABC_tran"/>
    <property type="match status" value="2"/>
</dbReference>
<protein>
    <submittedName>
        <fullName evidence="11">ABC transporter</fullName>
    </submittedName>
</protein>
<evidence type="ECO:0000256" key="3">
    <source>
        <dbReference type="ARBA" id="ARBA00022475"/>
    </source>
</evidence>
<dbReference type="PROSITE" id="PS00211">
    <property type="entry name" value="ABC_TRANSPORTER_1"/>
    <property type="match status" value="1"/>
</dbReference>
<accession>A0A4Y4E0F3</accession>
<evidence type="ECO:0000256" key="7">
    <source>
        <dbReference type="ARBA" id="ARBA00022967"/>
    </source>
</evidence>
<keyword evidence="6" id="KW-0067">ATP-binding</keyword>
<feature type="compositionally biased region" description="Acidic residues" evidence="9">
    <location>
        <begin position="532"/>
        <end position="544"/>
    </location>
</feature>
<proteinExistence type="predicted"/>
<sequence>MKLELRGITKVFGSLVANDHIDLVIEPGEIHALLGENGAGKSTLMNVLYGLYDPDDGEILVDDQPVAFTGPGDAMAAGIGMVHQHFMLVPVFTVAENVALGHEPVKGAGLIDARRARGLVREISDRFGFEVDPDAMVEDIPVGVQQRVEIIKALSRDARVLILDEPTAVLTPQETDELIAIMRQLKAAGTSIVFITHKLREVRAVADRITVIRRGKVVGTADPSASETELASLMVGRSVSLGVEKTTAEPGDATFRVADLTVMDDLDTAVVDRVSLDVARGEILVVAGVQGNGQTELTETIVGLRKPVAGSITLDGKELVGRGVSDVLAAGVGYVPEDRSTDGIVGTFSVEENLVLDLFDRPPYSRGGALNRAAIRDNAEQRVVEFDVRTQTVEVPAGNLSGGNQQKVVLAREMSRPLRLLIASQPTRGLDVGSIEFVHKRVVEERDNGTPVIIVSTELDEVLALADRIAVMYRGRIVGVVPGDTDRDVLGLMMAGVPLDEAVAQAAEHRTTLGEADIEAGDAPSSAGVDVDLADADAREEEIQ</sequence>
<feature type="domain" description="ABC transporter" evidence="10">
    <location>
        <begin position="3"/>
        <end position="239"/>
    </location>
</feature>
<gene>
    <name evidence="11" type="ORF">CCE02nite_11090</name>
</gene>
<dbReference type="InterPro" id="IPR017871">
    <property type="entry name" value="ABC_transporter-like_CS"/>
</dbReference>
<keyword evidence="3" id="KW-1003">Cell membrane</keyword>
<dbReference type="InterPro" id="IPR050107">
    <property type="entry name" value="ABC_carbohydrate_import_ATPase"/>
</dbReference>
<comment type="subcellular location">
    <subcellularLocation>
        <location evidence="1">Cell membrane</location>
        <topology evidence="1">Peripheral membrane protein</topology>
    </subcellularLocation>
</comment>
<dbReference type="PANTHER" id="PTHR43790">
    <property type="entry name" value="CARBOHYDRATE TRANSPORT ATP-BINDING PROTEIN MG119-RELATED"/>
    <property type="match status" value="1"/>
</dbReference>
<reference evidence="11 12" key="1">
    <citation type="submission" date="2019-06" db="EMBL/GenBank/DDBJ databases">
        <title>Whole genome shotgun sequence of Cellulosimicrobium cellulans NBRC 15516.</title>
        <authorList>
            <person name="Hosoyama A."/>
            <person name="Uohara A."/>
            <person name="Ohji S."/>
            <person name="Ichikawa N."/>
        </authorList>
    </citation>
    <scope>NUCLEOTIDE SEQUENCE [LARGE SCALE GENOMIC DNA]</scope>
    <source>
        <strain evidence="11 12">NBRC 15516</strain>
    </source>
</reference>
<dbReference type="InterPro" id="IPR027417">
    <property type="entry name" value="P-loop_NTPase"/>
</dbReference>
<dbReference type="PANTHER" id="PTHR43790:SF4">
    <property type="entry name" value="GUANOSINE IMPORT ATP-BINDING PROTEIN NUPO"/>
    <property type="match status" value="1"/>
</dbReference>
<evidence type="ECO:0000256" key="8">
    <source>
        <dbReference type="ARBA" id="ARBA00023136"/>
    </source>
</evidence>
<comment type="caution">
    <text evidence="11">The sequence shown here is derived from an EMBL/GenBank/DDBJ whole genome shotgun (WGS) entry which is preliminary data.</text>
</comment>
<dbReference type="Proteomes" id="UP000316659">
    <property type="component" value="Unassembled WGS sequence"/>
</dbReference>
<dbReference type="SMART" id="SM00382">
    <property type="entry name" value="AAA"/>
    <property type="match status" value="2"/>
</dbReference>
<organism evidence="11 12">
    <name type="scientific">Cellulosimicrobium cellulans</name>
    <name type="common">Arthrobacter luteus</name>
    <dbReference type="NCBI Taxonomy" id="1710"/>
    <lineage>
        <taxon>Bacteria</taxon>
        <taxon>Bacillati</taxon>
        <taxon>Actinomycetota</taxon>
        <taxon>Actinomycetes</taxon>
        <taxon>Micrococcales</taxon>
        <taxon>Promicromonosporaceae</taxon>
        <taxon>Cellulosimicrobium</taxon>
    </lineage>
</organism>
<feature type="domain" description="ABC transporter" evidence="10">
    <location>
        <begin position="255"/>
        <end position="499"/>
    </location>
</feature>
<evidence type="ECO:0000256" key="2">
    <source>
        <dbReference type="ARBA" id="ARBA00022448"/>
    </source>
</evidence>
<dbReference type="SUPFAM" id="SSF52540">
    <property type="entry name" value="P-loop containing nucleoside triphosphate hydrolases"/>
    <property type="match status" value="2"/>
</dbReference>
<dbReference type="FunFam" id="3.40.50.300:FF:000127">
    <property type="entry name" value="Ribose import ATP-binding protein RbsA"/>
    <property type="match status" value="1"/>
</dbReference>
<keyword evidence="7" id="KW-1278">Translocase</keyword>
<dbReference type="InterPro" id="IPR003439">
    <property type="entry name" value="ABC_transporter-like_ATP-bd"/>
</dbReference>
<keyword evidence="2" id="KW-0813">Transport</keyword>
<feature type="region of interest" description="Disordered" evidence="9">
    <location>
        <begin position="515"/>
        <end position="544"/>
    </location>
</feature>
<dbReference type="CDD" id="cd03216">
    <property type="entry name" value="ABC_Carb_Monos_I"/>
    <property type="match status" value="1"/>
</dbReference>
<dbReference type="InterPro" id="IPR003593">
    <property type="entry name" value="AAA+_ATPase"/>
</dbReference>
<dbReference type="GO" id="GO:0005524">
    <property type="term" value="F:ATP binding"/>
    <property type="evidence" value="ECO:0007669"/>
    <property type="project" value="UniProtKB-KW"/>
</dbReference>
<name>A0A4Y4E0F3_CELCE</name>
<dbReference type="AlphaFoldDB" id="A0A4Y4E0F3"/>
<keyword evidence="8" id="KW-0472">Membrane</keyword>
<dbReference type="RefSeq" id="WP_141388666.1">
    <property type="nucleotide sequence ID" value="NZ_BJNZ01000005.1"/>
</dbReference>
<dbReference type="CDD" id="cd03215">
    <property type="entry name" value="ABC_Carb_Monos_II"/>
    <property type="match status" value="1"/>
</dbReference>
<evidence type="ECO:0000256" key="4">
    <source>
        <dbReference type="ARBA" id="ARBA00022737"/>
    </source>
</evidence>
<evidence type="ECO:0000256" key="9">
    <source>
        <dbReference type="SAM" id="MobiDB-lite"/>
    </source>
</evidence>
<dbReference type="Gene3D" id="3.40.50.300">
    <property type="entry name" value="P-loop containing nucleotide triphosphate hydrolases"/>
    <property type="match status" value="2"/>
</dbReference>
<dbReference type="GO" id="GO:0016887">
    <property type="term" value="F:ATP hydrolysis activity"/>
    <property type="evidence" value="ECO:0007669"/>
    <property type="project" value="InterPro"/>
</dbReference>
<dbReference type="EMBL" id="BJNZ01000005">
    <property type="protein sequence ID" value="GED09110.1"/>
    <property type="molecule type" value="Genomic_DNA"/>
</dbReference>
<dbReference type="GO" id="GO:0005886">
    <property type="term" value="C:plasma membrane"/>
    <property type="evidence" value="ECO:0007669"/>
    <property type="project" value="UniProtKB-SubCell"/>
</dbReference>
<keyword evidence="4" id="KW-0677">Repeat</keyword>
<evidence type="ECO:0000259" key="10">
    <source>
        <dbReference type="PROSITE" id="PS50893"/>
    </source>
</evidence>